<feature type="region of interest" description="Disordered" evidence="3">
    <location>
        <begin position="215"/>
        <end position="241"/>
    </location>
</feature>
<dbReference type="PANTHER" id="PTHR12555">
    <property type="entry name" value="UBIQUITIN FUSION DEGRADATON PROTEIN 1"/>
    <property type="match status" value="1"/>
</dbReference>
<dbReference type="InterPro" id="IPR042299">
    <property type="entry name" value="Ufd1-like_Nn"/>
</dbReference>
<evidence type="ECO:0000259" key="4">
    <source>
        <dbReference type="PROSITE" id="PS50245"/>
    </source>
</evidence>
<evidence type="ECO:0000256" key="1">
    <source>
        <dbReference type="ARBA" id="ARBA00006043"/>
    </source>
</evidence>
<organism evidence="5 6">
    <name type="scientific">Thecamonas trahens ATCC 50062</name>
    <dbReference type="NCBI Taxonomy" id="461836"/>
    <lineage>
        <taxon>Eukaryota</taxon>
        <taxon>Apusozoa</taxon>
        <taxon>Apusomonadida</taxon>
        <taxon>Apusomonadidae</taxon>
        <taxon>Thecamonas</taxon>
    </lineage>
</organism>
<dbReference type="Pfam" id="PF03152">
    <property type="entry name" value="UFD1_N1"/>
    <property type="match status" value="1"/>
</dbReference>
<dbReference type="OrthoDB" id="422728at2759"/>
<dbReference type="InterPro" id="IPR000938">
    <property type="entry name" value="CAP-Gly_domain"/>
</dbReference>
<dbReference type="InterPro" id="IPR003903">
    <property type="entry name" value="UIM_dom"/>
</dbReference>
<dbReference type="GO" id="GO:0031593">
    <property type="term" value="F:polyubiquitin modification-dependent protein binding"/>
    <property type="evidence" value="ECO:0007669"/>
    <property type="project" value="TreeGrafter"/>
</dbReference>
<evidence type="ECO:0000313" key="5">
    <source>
        <dbReference type="EMBL" id="KNC52977.1"/>
    </source>
</evidence>
<name>A0A0L0DKY1_THETB</name>
<feature type="compositionally biased region" description="Low complexity" evidence="3">
    <location>
        <begin position="585"/>
        <end position="612"/>
    </location>
</feature>
<accession>A0A0L0DKY1</accession>
<keyword evidence="6" id="KW-1185">Reference proteome</keyword>
<feature type="region of interest" description="Disordered" evidence="3">
    <location>
        <begin position="64"/>
        <end position="94"/>
    </location>
</feature>
<dbReference type="PROSITE" id="PS50245">
    <property type="entry name" value="CAP_GLY_2"/>
    <property type="match status" value="1"/>
</dbReference>
<feature type="compositionally biased region" description="Low complexity" evidence="3">
    <location>
        <begin position="549"/>
        <end position="568"/>
    </location>
</feature>
<dbReference type="Proteomes" id="UP000054408">
    <property type="component" value="Unassembled WGS sequence"/>
</dbReference>
<feature type="compositionally biased region" description="Polar residues" evidence="3">
    <location>
        <begin position="215"/>
        <end position="228"/>
    </location>
</feature>
<dbReference type="SMART" id="SM00726">
    <property type="entry name" value="UIM"/>
    <property type="match status" value="4"/>
</dbReference>
<dbReference type="GO" id="GO:0036503">
    <property type="term" value="P:ERAD pathway"/>
    <property type="evidence" value="ECO:0007669"/>
    <property type="project" value="TreeGrafter"/>
</dbReference>
<dbReference type="AlphaFoldDB" id="A0A0L0DKY1"/>
<dbReference type="GO" id="GO:0006511">
    <property type="term" value="P:ubiquitin-dependent protein catabolic process"/>
    <property type="evidence" value="ECO:0007669"/>
    <property type="project" value="InterPro"/>
</dbReference>
<dbReference type="InterPro" id="IPR036859">
    <property type="entry name" value="CAP-Gly_dom_sf"/>
</dbReference>
<dbReference type="Gene3D" id="2.40.40.50">
    <property type="entry name" value="Ubiquitin fusion degradation protein UFD1, N-terminal domain"/>
    <property type="match status" value="1"/>
</dbReference>
<evidence type="ECO:0000256" key="3">
    <source>
        <dbReference type="SAM" id="MobiDB-lite"/>
    </source>
</evidence>
<dbReference type="Gene3D" id="3.10.330.10">
    <property type="match status" value="1"/>
</dbReference>
<proteinExistence type="inferred from homology"/>
<dbReference type="RefSeq" id="XP_013754867.1">
    <property type="nucleotide sequence ID" value="XM_013899413.1"/>
</dbReference>
<comment type="similarity">
    <text evidence="1">Belongs to the UFD1 family.</text>
</comment>
<dbReference type="eggNOG" id="KOG1816">
    <property type="taxonomic scope" value="Eukaryota"/>
</dbReference>
<reference evidence="5 6" key="1">
    <citation type="submission" date="2010-05" db="EMBL/GenBank/DDBJ databases">
        <title>The Genome Sequence of Thecamonas trahens ATCC 50062.</title>
        <authorList>
            <consortium name="The Broad Institute Genome Sequencing Platform"/>
            <person name="Russ C."/>
            <person name="Cuomo C."/>
            <person name="Shea T."/>
            <person name="Young S.K."/>
            <person name="Zeng Q."/>
            <person name="Koehrsen M."/>
            <person name="Haas B."/>
            <person name="Borodovsky M."/>
            <person name="Guigo R."/>
            <person name="Alvarado L."/>
            <person name="Berlin A."/>
            <person name="Bochicchio J."/>
            <person name="Borenstein D."/>
            <person name="Chapman S."/>
            <person name="Chen Z."/>
            <person name="Freedman E."/>
            <person name="Gellesch M."/>
            <person name="Goldberg J."/>
            <person name="Griggs A."/>
            <person name="Gujja S."/>
            <person name="Heilman E."/>
            <person name="Heiman D."/>
            <person name="Hepburn T."/>
            <person name="Howarth C."/>
            <person name="Jen D."/>
            <person name="Larson L."/>
            <person name="Mehta T."/>
            <person name="Park D."/>
            <person name="Pearson M."/>
            <person name="Roberts A."/>
            <person name="Saif S."/>
            <person name="Shenoy N."/>
            <person name="Sisk P."/>
            <person name="Stolte C."/>
            <person name="Sykes S."/>
            <person name="Thomson T."/>
            <person name="Walk T."/>
            <person name="White J."/>
            <person name="Yandava C."/>
            <person name="Burger G."/>
            <person name="Gray M.W."/>
            <person name="Holland P.W.H."/>
            <person name="King N."/>
            <person name="Lang F.B.F."/>
            <person name="Roger A.J."/>
            <person name="Ruiz-Trillo I."/>
            <person name="Lander E."/>
            <person name="Nusbaum C."/>
        </authorList>
    </citation>
    <scope>NUCLEOTIDE SEQUENCE [LARGE SCALE GENOMIC DNA]</scope>
    <source>
        <strain evidence="5 6">ATCC 50062</strain>
    </source>
</reference>
<feature type="region of interest" description="Disordered" evidence="3">
    <location>
        <begin position="545"/>
        <end position="612"/>
    </location>
</feature>
<protein>
    <recommendedName>
        <fullName evidence="4">CAP-Gly domain-containing protein</fullName>
    </recommendedName>
</protein>
<dbReference type="Gene3D" id="2.30.30.190">
    <property type="entry name" value="CAP Gly-rich-like domain"/>
    <property type="match status" value="1"/>
</dbReference>
<evidence type="ECO:0000256" key="2">
    <source>
        <dbReference type="ARBA" id="ARBA00022786"/>
    </source>
</evidence>
<evidence type="ECO:0000313" key="6">
    <source>
        <dbReference type="Proteomes" id="UP000054408"/>
    </source>
</evidence>
<dbReference type="STRING" id="461836.A0A0L0DKY1"/>
<sequence length="612" mass="64744">MVGVELDGAGLGKNNGSVDGIAYFTTTPGRGSFFTARSLEYDDSKRRNEAMKARARAAAVKRLEHRFAPPTSTNISGGSRRRPQPSPSSGQSARARAVAAAEDRVRRVAEKHARAEAAAADALVLSGVSEDVALEMALAESLAKVSPPSSSVQRRGVSPLVTVPAPDTLDEEEQLRLALHASAAEAEALVASGTTIGIPGLSEDEQLQLAMATSLSMADTPSEPTALSHSPPPPAAVSDPEVDRDLAQALAMSMMDDDEPRPPPPSSLLTPAGLPRLADPFPDFHPTMPARYIPPPAAPYDDTPLNRDAVEASMAQALADAMARHRAARKYESTLRIRSVALRARPELESGGKVLLPEDVLHVLEGENEPDHMPWIFRLTNDSDGRYTHCSVLEFTEEPDIMYAPRWRMDQLGLDEDDIVSIRRVALPRAEYVKIKVDNPLFLKLYDQKTKLETLFRGFATLTVGDSIRLELGGLEFHLLVVAVLPNDKTHYEGVCIIDTDVEVDLVADSGFDVDLGAAALQAPDPAPLPPASHEPVRVIGATAHVDNDSGNDSSSSSGSGSSSVSDDAFAGHGYRLGETGAGSSGAAPAQASDAGAVPAAAPAPAARWSSG</sequence>
<keyword evidence="2" id="KW-0833">Ubl conjugation pathway</keyword>
<dbReference type="InterPro" id="IPR055417">
    <property type="entry name" value="UFD1_N1"/>
</dbReference>
<dbReference type="GO" id="GO:0034098">
    <property type="term" value="C:VCP-NPL4-UFD1 AAA ATPase complex"/>
    <property type="evidence" value="ECO:0007669"/>
    <property type="project" value="TreeGrafter"/>
</dbReference>
<dbReference type="Pfam" id="PF24842">
    <property type="entry name" value="UFD1_N2"/>
    <property type="match status" value="1"/>
</dbReference>
<gene>
    <name evidence="5" type="ORF">AMSG_09152</name>
</gene>
<dbReference type="PANTHER" id="PTHR12555:SF27">
    <property type="entry name" value="UBIQUITIN FUSION DEGRADATION UFD1 FAMILY PROTEIN"/>
    <property type="match status" value="1"/>
</dbReference>
<dbReference type="Pfam" id="PF01302">
    <property type="entry name" value="CAP_GLY"/>
    <property type="match status" value="1"/>
</dbReference>
<dbReference type="EMBL" id="GL349477">
    <property type="protein sequence ID" value="KNC52977.1"/>
    <property type="molecule type" value="Genomic_DNA"/>
</dbReference>
<dbReference type="InterPro" id="IPR055418">
    <property type="entry name" value="UFD1_N2"/>
</dbReference>
<feature type="domain" description="CAP-Gly" evidence="4">
    <location>
        <begin position="1"/>
        <end position="35"/>
    </location>
</feature>
<dbReference type="GeneID" id="25567670"/>
<dbReference type="InterPro" id="IPR004854">
    <property type="entry name" value="Ufd1-like"/>
</dbReference>
<dbReference type="SUPFAM" id="SSF74924">
    <property type="entry name" value="Cap-Gly domain"/>
    <property type="match status" value="1"/>
</dbReference>